<dbReference type="InterPro" id="IPR012910">
    <property type="entry name" value="Plug_dom"/>
</dbReference>
<dbReference type="InterPro" id="IPR000531">
    <property type="entry name" value="Beta-barrel_TonB"/>
</dbReference>
<dbReference type="SUPFAM" id="SSF56935">
    <property type="entry name" value="Porins"/>
    <property type="match status" value="1"/>
</dbReference>
<evidence type="ECO:0000256" key="1">
    <source>
        <dbReference type="ARBA" id="ARBA00004571"/>
    </source>
</evidence>
<evidence type="ECO:0000256" key="9">
    <source>
        <dbReference type="ARBA" id="ARBA00023136"/>
    </source>
</evidence>
<evidence type="ECO:0000256" key="10">
    <source>
        <dbReference type="ARBA" id="ARBA00023237"/>
    </source>
</evidence>
<evidence type="ECO:0000256" key="8">
    <source>
        <dbReference type="ARBA" id="ARBA00023077"/>
    </source>
</evidence>
<proteinExistence type="inferred from homology"/>
<comment type="subcellular location">
    <subcellularLocation>
        <location evidence="1 11">Cell outer membrane</location>
        <topology evidence="1 11">Multi-pass membrane protein</topology>
    </subcellularLocation>
</comment>
<dbReference type="Pfam" id="PF07715">
    <property type="entry name" value="Plug"/>
    <property type="match status" value="1"/>
</dbReference>
<evidence type="ECO:0000256" key="5">
    <source>
        <dbReference type="ARBA" id="ARBA00022692"/>
    </source>
</evidence>
<keyword evidence="2 11" id="KW-0813">Transport</keyword>
<evidence type="ECO:0000256" key="12">
    <source>
        <dbReference type="RuleBase" id="RU003357"/>
    </source>
</evidence>
<dbReference type="PROSITE" id="PS52016">
    <property type="entry name" value="TONB_DEPENDENT_REC_3"/>
    <property type="match status" value="1"/>
</dbReference>
<evidence type="ECO:0000256" key="3">
    <source>
        <dbReference type="ARBA" id="ARBA00022452"/>
    </source>
</evidence>
<keyword evidence="3 11" id="KW-1134">Transmembrane beta strand</keyword>
<reference evidence="15 16" key="1">
    <citation type="submission" date="2020-02" db="EMBL/GenBank/DDBJ databases">
        <title>Genome sequencing for Kineobactrum sp. M2.</title>
        <authorList>
            <person name="Park S.-J."/>
        </authorList>
    </citation>
    <scope>NUCLEOTIDE SEQUENCE [LARGE SCALE GENOMIC DNA]</scope>
    <source>
        <strain evidence="15 16">M2</strain>
    </source>
</reference>
<evidence type="ECO:0000256" key="11">
    <source>
        <dbReference type="PROSITE-ProRule" id="PRU01360"/>
    </source>
</evidence>
<evidence type="ECO:0000256" key="7">
    <source>
        <dbReference type="ARBA" id="ARBA00023065"/>
    </source>
</evidence>
<evidence type="ECO:0000313" key="16">
    <source>
        <dbReference type="Proteomes" id="UP000477680"/>
    </source>
</evidence>
<dbReference type="InterPro" id="IPR036942">
    <property type="entry name" value="Beta-barrel_TonB_sf"/>
</dbReference>
<evidence type="ECO:0000256" key="6">
    <source>
        <dbReference type="ARBA" id="ARBA00023004"/>
    </source>
</evidence>
<feature type="domain" description="TonB-dependent receptor-like beta-barrel" evidence="13">
    <location>
        <begin position="334"/>
        <end position="766"/>
    </location>
</feature>
<dbReference type="EMBL" id="CP048711">
    <property type="protein sequence ID" value="QIB64901.1"/>
    <property type="molecule type" value="Genomic_DNA"/>
</dbReference>
<dbReference type="AlphaFoldDB" id="A0A6C0TYM5"/>
<evidence type="ECO:0000313" key="15">
    <source>
        <dbReference type="EMBL" id="QIB64901.1"/>
    </source>
</evidence>
<evidence type="ECO:0000256" key="2">
    <source>
        <dbReference type="ARBA" id="ARBA00022448"/>
    </source>
</evidence>
<keyword evidence="4" id="KW-0410">Iron transport</keyword>
<keyword evidence="8 12" id="KW-0798">TonB box</keyword>
<gene>
    <name evidence="15" type="ORF">G3T16_05340</name>
</gene>
<keyword evidence="7" id="KW-0406">Ion transport</keyword>
<dbReference type="PANTHER" id="PTHR32552:SF81">
    <property type="entry name" value="TONB-DEPENDENT OUTER MEMBRANE RECEPTOR"/>
    <property type="match status" value="1"/>
</dbReference>
<sequence length="819" mass="89331">MKTNKLCSGTVGTVWIPRNILLCASVSATLLTLSTGAQRLNAAEALGNSEDRQGIEEIIVTARKRTENLLDIPVAVSVLSEGKIAATGVRDITEISDFTPGLTSQGQGAGGLPDRSANRLVFRGLSTSFGSVFINGAPYTADNSPDVTDLERVEVLTGPQSVYFGRATFSGALNFVTKPPSDEFQARLSADVGTDDYNEFRGVVEGPVLDENLSVRLSVRHYDFGGQYRSAVNGIDLGEQRTDNVTVALASSPGDNLDMSLFYAFSREEDSHPATAKLQTFGTTPLLDCDLGGTNAYYCGRLPDYSDIGSAQIGDNIVVTDLIRDVFVNNSLDLSGFDLGPSLDHFGLKRDIHHVNGRIDFETDAGWQLTTLASYTQTSLTNLRALIGRDTSDVPNIFRSPDPATAAQQPDFIQLAGLAKRETNDLFGEFRISSPQDNRLRATAGASYFKVYGPATVGMLMTNIGPLPSTFDGGTDSGVETSAVFGGIYFDTTEDLTISAEARYQWDSISQKTVFPVPGPQLEKTFKSFSPRLTADYQVAPEHLLYATFSRGYKPGGFNSVLPTLDPELAAQVPPGFDSFFDEEQLDNYEVGHKGNWLDYKLRTTLALYHMQLTDGQVSEAVFLPGPPATPMTLVSNVGKVDLRGAELNADLFVNDHLTISGTLDYNDNEIKQSVFSDGLFIQGSTDVSGNMLDHVSKVRLSLSPVFSFAGPGGGTVQLRFDWLYRSKWYIDNSNSAYVPARHLVNSRLTYDLGDKYSFELYVKNLFDDDTLAEALRAPETLYSETPPMLTPVITPTQNTIFTGLPEQRRFGIKFSVRF</sequence>
<keyword evidence="16" id="KW-1185">Reference proteome</keyword>
<evidence type="ECO:0000256" key="4">
    <source>
        <dbReference type="ARBA" id="ARBA00022496"/>
    </source>
</evidence>
<keyword evidence="5 11" id="KW-0812">Transmembrane</keyword>
<feature type="domain" description="TonB-dependent receptor plug" evidence="14">
    <location>
        <begin position="70"/>
        <end position="171"/>
    </location>
</feature>
<dbReference type="PANTHER" id="PTHR32552">
    <property type="entry name" value="FERRICHROME IRON RECEPTOR-RELATED"/>
    <property type="match status" value="1"/>
</dbReference>
<evidence type="ECO:0000259" key="14">
    <source>
        <dbReference type="Pfam" id="PF07715"/>
    </source>
</evidence>
<dbReference type="GO" id="GO:0009279">
    <property type="term" value="C:cell outer membrane"/>
    <property type="evidence" value="ECO:0007669"/>
    <property type="project" value="UniProtKB-SubCell"/>
</dbReference>
<dbReference type="Proteomes" id="UP000477680">
    <property type="component" value="Chromosome"/>
</dbReference>
<dbReference type="Gene3D" id="2.40.170.20">
    <property type="entry name" value="TonB-dependent receptor, beta-barrel domain"/>
    <property type="match status" value="2"/>
</dbReference>
<protein>
    <submittedName>
        <fullName evidence="15">TonB-dependent receptor</fullName>
    </submittedName>
</protein>
<keyword evidence="6" id="KW-0408">Iron</keyword>
<keyword evidence="9 11" id="KW-0472">Membrane</keyword>
<dbReference type="KEGG" id="kim:G3T16_05340"/>
<name>A0A6C0TYM5_9GAMM</name>
<organism evidence="15 16">
    <name type="scientific">Kineobactrum salinum</name>
    <dbReference type="NCBI Taxonomy" id="2708301"/>
    <lineage>
        <taxon>Bacteria</taxon>
        <taxon>Pseudomonadati</taxon>
        <taxon>Pseudomonadota</taxon>
        <taxon>Gammaproteobacteria</taxon>
        <taxon>Cellvibrionales</taxon>
        <taxon>Halieaceae</taxon>
        <taxon>Kineobactrum</taxon>
    </lineage>
</organism>
<accession>A0A6C0TYM5</accession>
<dbReference type="RefSeq" id="WP_163494150.1">
    <property type="nucleotide sequence ID" value="NZ_CP048711.1"/>
</dbReference>
<dbReference type="InterPro" id="IPR039426">
    <property type="entry name" value="TonB-dep_rcpt-like"/>
</dbReference>
<keyword evidence="15" id="KW-0675">Receptor</keyword>
<dbReference type="Pfam" id="PF00593">
    <property type="entry name" value="TonB_dep_Rec_b-barrel"/>
    <property type="match status" value="1"/>
</dbReference>
<evidence type="ECO:0000259" key="13">
    <source>
        <dbReference type="Pfam" id="PF00593"/>
    </source>
</evidence>
<keyword evidence="10 11" id="KW-0998">Cell outer membrane</keyword>
<dbReference type="GO" id="GO:0006826">
    <property type="term" value="P:iron ion transport"/>
    <property type="evidence" value="ECO:0007669"/>
    <property type="project" value="UniProtKB-KW"/>
</dbReference>
<comment type="similarity">
    <text evidence="11 12">Belongs to the TonB-dependent receptor family.</text>
</comment>